<gene>
    <name evidence="1" type="ORF">SDC9_129072</name>
</gene>
<evidence type="ECO:0000313" key="1">
    <source>
        <dbReference type="EMBL" id="MPM82014.1"/>
    </source>
</evidence>
<reference evidence="1" key="1">
    <citation type="submission" date="2019-08" db="EMBL/GenBank/DDBJ databases">
        <authorList>
            <person name="Kucharzyk K."/>
            <person name="Murdoch R.W."/>
            <person name="Higgins S."/>
            <person name="Loffler F."/>
        </authorList>
    </citation>
    <scope>NUCLEOTIDE SEQUENCE</scope>
</reference>
<comment type="caution">
    <text evidence="1">The sequence shown here is derived from an EMBL/GenBank/DDBJ whole genome shotgun (WGS) entry which is preliminary data.</text>
</comment>
<name>A0A645CYI0_9ZZZZ</name>
<sequence>MNSQPEVPEKISDANSGYAYFGAALNGTGAASAASTTPLAFEKPSVRPDGRIVVLFLDGKVEVVNTKAKTCAEAAAELKKAIEKPNAQIWDAVEKTAKAIDSATE</sequence>
<protein>
    <submittedName>
        <fullName evidence="1">Uncharacterized protein</fullName>
    </submittedName>
</protein>
<accession>A0A645CYI0</accession>
<proteinExistence type="predicted"/>
<organism evidence="1">
    <name type="scientific">bioreactor metagenome</name>
    <dbReference type="NCBI Taxonomy" id="1076179"/>
    <lineage>
        <taxon>unclassified sequences</taxon>
        <taxon>metagenomes</taxon>
        <taxon>ecological metagenomes</taxon>
    </lineage>
</organism>
<dbReference type="EMBL" id="VSSQ01031210">
    <property type="protein sequence ID" value="MPM82014.1"/>
    <property type="molecule type" value="Genomic_DNA"/>
</dbReference>
<dbReference type="AlphaFoldDB" id="A0A645CYI0"/>